<dbReference type="AlphaFoldDB" id="A0A0V1BY91"/>
<dbReference type="InParanoid" id="A0A0V1BY91"/>
<gene>
    <name evidence="1" type="ORF">T01_3848</name>
</gene>
<dbReference type="OrthoDB" id="5913897at2759"/>
<dbReference type="EMBL" id="JYDH01000005">
    <property type="protein sequence ID" value="KRY41936.1"/>
    <property type="molecule type" value="Genomic_DNA"/>
</dbReference>
<sequence length="600" mass="68577">MDIGTPMIIDSDTPDKFQQKNAVLDFRQTKSRHADNFAVVGHQIGQHHHVTEIQPNTMTSHCIHDFCYDNFSSRFDAQNFGNIDWMIGHSLGSIDPFGCNYRQIVSGFDEKFVFFTGLFVGLNNAPFHRRQSVNNNFGQVIFQIIQTLQRGKIFPLGWINDDYAVAAQSDIFDTERHFQLGLEKSAYNRCRRNFQLQQSNSTCRQLDCQEEIFRSEYCSEHFGDVVQSCPLQSTLDQVGQRRAAFVDKATSDHWGQNVRRRVDDLPNPRHTLGDVHAGHTGKVERFQRHLGRRFADARGRNCAHRRSWMNQRLLHFALQFHRVTTAAHCRPYGTVVAGVLSTTFGQFDHSLHLHRLSTAERFDRIQKETAAIEGVGKFFHNQTQHFLVIQSILVIQVHISAMFPQMFQIDHNAVRFGVHRINSILAESELNNTALGIAHGLVTPLHVTRLGSFHGTVDQSFSTGHGVEEKLARFQAGEKARFDETSSNWRFVIFHEMRQRPTLKAFGWPTSGNRLLTNAGDHLANVDHGPFGTAHGHCQRRIVHVQLVEASLTGLISHVRQFPKYNRFQRIFFAASRMHGQQARLELFNISIASIIAFFN</sequence>
<evidence type="ECO:0000313" key="1">
    <source>
        <dbReference type="EMBL" id="KRY41936.1"/>
    </source>
</evidence>
<name>A0A0V1BY91_TRISP</name>
<feature type="non-terminal residue" evidence="1">
    <location>
        <position position="600"/>
    </location>
</feature>
<organism evidence="1 2">
    <name type="scientific">Trichinella spiralis</name>
    <name type="common">Trichina worm</name>
    <dbReference type="NCBI Taxonomy" id="6334"/>
    <lineage>
        <taxon>Eukaryota</taxon>
        <taxon>Metazoa</taxon>
        <taxon>Ecdysozoa</taxon>
        <taxon>Nematoda</taxon>
        <taxon>Enoplea</taxon>
        <taxon>Dorylaimia</taxon>
        <taxon>Trichinellida</taxon>
        <taxon>Trichinellidae</taxon>
        <taxon>Trichinella</taxon>
    </lineage>
</organism>
<comment type="caution">
    <text evidence="1">The sequence shown here is derived from an EMBL/GenBank/DDBJ whole genome shotgun (WGS) entry which is preliminary data.</text>
</comment>
<reference evidence="1 2" key="1">
    <citation type="submission" date="2015-01" db="EMBL/GenBank/DDBJ databases">
        <title>Evolution of Trichinella species and genotypes.</title>
        <authorList>
            <person name="Korhonen P.K."/>
            <person name="Edoardo P."/>
            <person name="Giuseppe L.R."/>
            <person name="Gasser R.B."/>
        </authorList>
    </citation>
    <scope>NUCLEOTIDE SEQUENCE [LARGE SCALE GENOMIC DNA]</scope>
    <source>
        <strain evidence="1">ISS3</strain>
    </source>
</reference>
<dbReference type="Proteomes" id="UP000054776">
    <property type="component" value="Unassembled WGS sequence"/>
</dbReference>
<accession>A0A0V1BY91</accession>
<protein>
    <submittedName>
        <fullName evidence="1">Uncharacterized protein</fullName>
    </submittedName>
</protein>
<proteinExistence type="predicted"/>
<evidence type="ECO:0000313" key="2">
    <source>
        <dbReference type="Proteomes" id="UP000054776"/>
    </source>
</evidence>
<keyword evidence="2" id="KW-1185">Reference proteome</keyword>